<sequence>MMDSIFKYFLASLVAVMAFLTFDRALTLPNSERSGGVTVSAFSKTRNDFLLIDPESSSVMFYRVMFTSPDQARFQLLGTTDYHRDLEIHRASHTVK</sequence>
<name>A0A2N1PUA6_9BACT</name>
<evidence type="ECO:0000313" key="2">
    <source>
        <dbReference type="Proteomes" id="UP000233256"/>
    </source>
</evidence>
<proteinExistence type="predicted"/>
<dbReference type="Proteomes" id="UP000233256">
    <property type="component" value="Unassembled WGS sequence"/>
</dbReference>
<accession>A0A2N1PUA6</accession>
<gene>
    <name evidence="1" type="ORF">CVV64_00390</name>
</gene>
<dbReference type="EMBL" id="PGXC01000001">
    <property type="protein sequence ID" value="PKK91919.1"/>
    <property type="molecule type" value="Genomic_DNA"/>
</dbReference>
<evidence type="ECO:0000313" key="1">
    <source>
        <dbReference type="EMBL" id="PKK91919.1"/>
    </source>
</evidence>
<reference evidence="1 2" key="1">
    <citation type="journal article" date="2017" name="ISME J.">
        <title>Potential for microbial H2 and metal transformations associated with novel bacteria and archaea in deep terrestrial subsurface sediments.</title>
        <authorList>
            <person name="Hernsdorf A.W."/>
            <person name="Amano Y."/>
            <person name="Miyakawa K."/>
            <person name="Ise K."/>
            <person name="Suzuki Y."/>
            <person name="Anantharaman K."/>
            <person name="Probst A."/>
            <person name="Burstein D."/>
            <person name="Thomas B.C."/>
            <person name="Banfield J.F."/>
        </authorList>
    </citation>
    <scope>NUCLEOTIDE SEQUENCE [LARGE SCALE GENOMIC DNA]</scope>
    <source>
        <strain evidence="1">HGW-Wallbacteria-1</strain>
    </source>
</reference>
<dbReference type="AlphaFoldDB" id="A0A2N1PUA6"/>
<organism evidence="1 2">
    <name type="scientific">Candidatus Wallbacteria bacterium HGW-Wallbacteria-1</name>
    <dbReference type="NCBI Taxonomy" id="2013854"/>
    <lineage>
        <taxon>Bacteria</taxon>
        <taxon>Candidatus Walliibacteriota</taxon>
    </lineage>
</organism>
<protein>
    <submittedName>
        <fullName evidence="1">Uncharacterized protein</fullName>
    </submittedName>
</protein>
<comment type="caution">
    <text evidence="1">The sequence shown here is derived from an EMBL/GenBank/DDBJ whole genome shotgun (WGS) entry which is preliminary data.</text>
</comment>